<keyword evidence="1" id="KW-0346">Stress response</keyword>
<evidence type="ECO:0000256" key="2">
    <source>
        <dbReference type="PROSITE-ProRule" id="PRU00285"/>
    </source>
</evidence>
<evidence type="ECO:0000256" key="1">
    <source>
        <dbReference type="ARBA" id="ARBA00023016"/>
    </source>
</evidence>
<proteinExistence type="inferred from homology"/>
<keyword evidence="6" id="KW-1185">Reference proteome</keyword>
<organism evidence="5 6">
    <name type="scientific">Armillaria luteobubalina</name>
    <dbReference type="NCBI Taxonomy" id="153913"/>
    <lineage>
        <taxon>Eukaryota</taxon>
        <taxon>Fungi</taxon>
        <taxon>Dikarya</taxon>
        <taxon>Basidiomycota</taxon>
        <taxon>Agaricomycotina</taxon>
        <taxon>Agaricomycetes</taxon>
        <taxon>Agaricomycetidae</taxon>
        <taxon>Agaricales</taxon>
        <taxon>Marasmiineae</taxon>
        <taxon>Physalacriaceae</taxon>
        <taxon>Armillaria</taxon>
    </lineage>
</organism>
<evidence type="ECO:0000313" key="5">
    <source>
        <dbReference type="EMBL" id="KAK0494043.1"/>
    </source>
</evidence>
<evidence type="ECO:0000313" key="6">
    <source>
        <dbReference type="Proteomes" id="UP001175228"/>
    </source>
</evidence>
<dbReference type="Pfam" id="PF00011">
    <property type="entry name" value="HSP20"/>
    <property type="match status" value="1"/>
</dbReference>
<dbReference type="InterPro" id="IPR002068">
    <property type="entry name" value="A-crystallin/Hsp20_dom"/>
</dbReference>
<accession>A0AA39Q0K5</accession>
<evidence type="ECO:0000256" key="3">
    <source>
        <dbReference type="RuleBase" id="RU003616"/>
    </source>
</evidence>
<evidence type="ECO:0000259" key="4">
    <source>
        <dbReference type="PROSITE" id="PS01031"/>
    </source>
</evidence>
<dbReference type="AlphaFoldDB" id="A0AA39Q0K5"/>
<dbReference type="PANTHER" id="PTHR11527">
    <property type="entry name" value="HEAT-SHOCK PROTEIN 20 FAMILY MEMBER"/>
    <property type="match status" value="1"/>
</dbReference>
<comment type="similarity">
    <text evidence="2 3">Belongs to the small heat shock protein (HSP20) family.</text>
</comment>
<dbReference type="EMBL" id="JAUEPU010000022">
    <property type="protein sequence ID" value="KAK0494043.1"/>
    <property type="molecule type" value="Genomic_DNA"/>
</dbReference>
<protein>
    <submittedName>
        <fullName evidence="5">HSP20-like chaperone</fullName>
    </submittedName>
</protein>
<reference evidence="5" key="1">
    <citation type="submission" date="2023-06" db="EMBL/GenBank/DDBJ databases">
        <authorList>
            <consortium name="Lawrence Berkeley National Laboratory"/>
            <person name="Ahrendt S."/>
            <person name="Sahu N."/>
            <person name="Indic B."/>
            <person name="Wong-Bajracharya J."/>
            <person name="Merenyi Z."/>
            <person name="Ke H.-M."/>
            <person name="Monk M."/>
            <person name="Kocsube S."/>
            <person name="Drula E."/>
            <person name="Lipzen A."/>
            <person name="Balint B."/>
            <person name="Henrissat B."/>
            <person name="Andreopoulos B."/>
            <person name="Martin F.M."/>
            <person name="Harder C.B."/>
            <person name="Rigling D."/>
            <person name="Ford K.L."/>
            <person name="Foster G.D."/>
            <person name="Pangilinan J."/>
            <person name="Papanicolaou A."/>
            <person name="Barry K."/>
            <person name="LaButti K."/>
            <person name="Viragh M."/>
            <person name="Koriabine M."/>
            <person name="Yan M."/>
            <person name="Riley R."/>
            <person name="Champramary S."/>
            <person name="Plett K.L."/>
            <person name="Tsai I.J."/>
            <person name="Slot J."/>
            <person name="Sipos G."/>
            <person name="Plett J."/>
            <person name="Nagy L.G."/>
            <person name="Grigoriev I.V."/>
        </authorList>
    </citation>
    <scope>NUCLEOTIDE SEQUENCE</scope>
    <source>
        <strain evidence="5">HWK02</strain>
    </source>
</reference>
<name>A0AA39Q0K5_9AGAR</name>
<dbReference type="Proteomes" id="UP001175228">
    <property type="component" value="Unassembled WGS sequence"/>
</dbReference>
<dbReference type="Gene3D" id="2.60.40.790">
    <property type="match status" value="1"/>
</dbReference>
<dbReference type="PROSITE" id="PS01031">
    <property type="entry name" value="SHSP"/>
    <property type="match status" value="1"/>
</dbReference>
<sequence>MDLHEDAAKNTVTATFELPGLKKEDMEIDVHDDRLTVSGESKISSEHKENGYAIWERRFGKFSRMLKLPQGVKEEDIKASLDNGLLTVTFPKASIEMVPKKIAIA</sequence>
<dbReference type="InterPro" id="IPR031107">
    <property type="entry name" value="Small_HSP"/>
</dbReference>
<dbReference type="SUPFAM" id="SSF49764">
    <property type="entry name" value="HSP20-like chaperones"/>
    <property type="match status" value="1"/>
</dbReference>
<feature type="domain" description="SHSP" evidence="4">
    <location>
        <begin position="1"/>
        <end position="105"/>
    </location>
</feature>
<comment type="caution">
    <text evidence="5">The sequence shown here is derived from an EMBL/GenBank/DDBJ whole genome shotgun (WGS) entry which is preliminary data.</text>
</comment>
<dbReference type="CDD" id="cd06464">
    <property type="entry name" value="ACD_sHsps-like"/>
    <property type="match status" value="1"/>
</dbReference>
<dbReference type="InterPro" id="IPR008978">
    <property type="entry name" value="HSP20-like_chaperone"/>
</dbReference>
<gene>
    <name evidence="5" type="ORF">EDD18DRAFT_1177248</name>
</gene>